<dbReference type="SUPFAM" id="SSF52540">
    <property type="entry name" value="P-loop containing nucleoside triphosphate hydrolases"/>
    <property type="match status" value="1"/>
</dbReference>
<dbReference type="Gene3D" id="2.40.40.20">
    <property type="match status" value="1"/>
</dbReference>
<evidence type="ECO:0000313" key="3">
    <source>
        <dbReference type="EMBL" id="KAK7248884.1"/>
    </source>
</evidence>
<evidence type="ECO:0000256" key="1">
    <source>
        <dbReference type="SAM" id="MobiDB-lite"/>
    </source>
</evidence>
<keyword evidence="4" id="KW-1185">Reference proteome</keyword>
<comment type="caution">
    <text evidence="3">The sequence shown here is derived from an EMBL/GenBank/DDBJ whole genome shotgun (WGS) entry which is preliminary data.</text>
</comment>
<feature type="compositionally biased region" description="Basic and acidic residues" evidence="1">
    <location>
        <begin position="198"/>
        <end position="210"/>
    </location>
</feature>
<dbReference type="EMBL" id="JBBJCI010000085">
    <property type="protein sequence ID" value="KAK7248884.1"/>
    <property type="molecule type" value="Genomic_DNA"/>
</dbReference>
<evidence type="ECO:0000313" key="4">
    <source>
        <dbReference type="Proteomes" id="UP001363151"/>
    </source>
</evidence>
<feature type="domain" description="AAA+ ATPase" evidence="2">
    <location>
        <begin position="122"/>
        <end position="208"/>
    </location>
</feature>
<dbReference type="Gene3D" id="3.40.50.300">
    <property type="entry name" value="P-loop containing nucleotide triphosphate hydrolases"/>
    <property type="match status" value="1"/>
</dbReference>
<organism evidence="3 4">
    <name type="scientific">Aureococcus anophagefferens</name>
    <name type="common">Harmful bloom alga</name>
    <dbReference type="NCBI Taxonomy" id="44056"/>
    <lineage>
        <taxon>Eukaryota</taxon>
        <taxon>Sar</taxon>
        <taxon>Stramenopiles</taxon>
        <taxon>Ochrophyta</taxon>
        <taxon>Pelagophyceae</taxon>
        <taxon>Pelagomonadales</taxon>
        <taxon>Pelagomonadaceae</taxon>
        <taxon>Aureococcus</taxon>
    </lineage>
</organism>
<dbReference type="InterPro" id="IPR009010">
    <property type="entry name" value="Asp_de-COase-like_dom_sf"/>
</dbReference>
<evidence type="ECO:0000259" key="2">
    <source>
        <dbReference type="SMART" id="SM00382"/>
    </source>
</evidence>
<dbReference type="PANTHER" id="PTHR23077:SF117">
    <property type="entry name" value="AAA+ ATPASE DOMAIN-CONTAINING PROTEIN"/>
    <property type="match status" value="1"/>
</dbReference>
<dbReference type="SMART" id="SM00382">
    <property type="entry name" value="AAA"/>
    <property type="match status" value="1"/>
</dbReference>
<dbReference type="PANTHER" id="PTHR23077">
    <property type="entry name" value="AAA-FAMILY ATPASE"/>
    <property type="match status" value="1"/>
</dbReference>
<proteinExistence type="predicted"/>
<dbReference type="InterPro" id="IPR027417">
    <property type="entry name" value="P-loop_NTPase"/>
</dbReference>
<reference evidence="3 4" key="1">
    <citation type="submission" date="2024-03" db="EMBL/GenBank/DDBJ databases">
        <title>Aureococcus anophagefferens CCMP1851 and Kratosvirus quantuckense: Draft genome of a second virus-susceptible host strain in the model system.</title>
        <authorList>
            <person name="Chase E."/>
            <person name="Truchon A.R."/>
            <person name="Schepens W."/>
            <person name="Wilhelm S.W."/>
        </authorList>
    </citation>
    <scope>NUCLEOTIDE SEQUENCE [LARGE SCALE GENOMIC DNA]</scope>
    <source>
        <strain evidence="3 4">CCMP1851</strain>
    </source>
</reference>
<gene>
    <name evidence="3" type="ORF">SO694_000422105</name>
</gene>
<dbReference type="SUPFAM" id="SSF50692">
    <property type="entry name" value="ADC-like"/>
    <property type="match status" value="1"/>
</dbReference>
<dbReference type="Pfam" id="PF00004">
    <property type="entry name" value="AAA"/>
    <property type="match status" value="1"/>
</dbReference>
<protein>
    <submittedName>
        <fullName evidence="3">Transitional endoplasmic reticulum ATPase</fullName>
    </submittedName>
</protein>
<dbReference type="InterPro" id="IPR003593">
    <property type="entry name" value="AAA+_ATPase"/>
</dbReference>
<accession>A0ABR1G714</accession>
<name>A0ABR1G714_AURAN</name>
<dbReference type="InterPro" id="IPR003959">
    <property type="entry name" value="ATPase_AAA_core"/>
</dbReference>
<dbReference type="InterPro" id="IPR050168">
    <property type="entry name" value="AAA_ATPase_domain"/>
</dbReference>
<dbReference type="Proteomes" id="UP001363151">
    <property type="component" value="Unassembled WGS sequence"/>
</dbReference>
<sequence>MIALLLCAPALARLHPQRSRGPLGVRGGAESLKAEVFPSPEEGDDVSPPYAVTLSDEKMDELGIFDGDVVCVSGKAHKTLCVAASGATPGAEDLAGRGAGGGPELVEAPLKRPEFYEGRRRAARGVLLHGAPGCGKTSIARAVAAETGAYFFLINGAEILSKQAGEAEANLRKAFDEARKHAPSLIFLDEVDAIAPRSDGKKAGGDERPRPRSARSAI</sequence>
<feature type="region of interest" description="Disordered" evidence="1">
    <location>
        <begin position="196"/>
        <end position="218"/>
    </location>
</feature>